<evidence type="ECO:0000256" key="2">
    <source>
        <dbReference type="SAM" id="MobiDB-lite"/>
    </source>
</evidence>
<name>A0A835XQQ8_9CHLO</name>
<evidence type="ECO:0000313" key="6">
    <source>
        <dbReference type="Proteomes" id="UP000612055"/>
    </source>
</evidence>
<keyword evidence="1" id="KW-0343">GTPase activation</keyword>
<feature type="domain" description="Rab-GAP TBC" evidence="4">
    <location>
        <begin position="86"/>
        <end position="580"/>
    </location>
</feature>
<protein>
    <recommendedName>
        <fullName evidence="4">Rab-GAP TBC domain-containing protein</fullName>
    </recommendedName>
</protein>
<dbReference type="AlphaFoldDB" id="A0A835XQQ8"/>
<gene>
    <name evidence="5" type="ORF">HYH03_013485</name>
</gene>
<keyword evidence="3" id="KW-1133">Transmembrane helix</keyword>
<evidence type="ECO:0000313" key="5">
    <source>
        <dbReference type="EMBL" id="KAG2487905.1"/>
    </source>
</evidence>
<dbReference type="GO" id="GO:0005789">
    <property type="term" value="C:endoplasmic reticulum membrane"/>
    <property type="evidence" value="ECO:0007669"/>
    <property type="project" value="TreeGrafter"/>
</dbReference>
<feature type="compositionally biased region" description="Polar residues" evidence="2">
    <location>
        <begin position="141"/>
        <end position="150"/>
    </location>
</feature>
<dbReference type="Gene3D" id="1.10.472.80">
    <property type="entry name" value="Ypt/Rab-GAP domain of gyp1p, domain 3"/>
    <property type="match status" value="1"/>
</dbReference>
<keyword evidence="3" id="KW-0472">Membrane</keyword>
<sequence>MGSATGARVLAMLQPSRSSSALLGAAAAPSGPPTRPGASSPHADGYDALLDGLSGSELKTATLVVEALRSPEDLSRLRRLAVTHGFVNDRIRAVVWPRLLGVTPPAVGNAGSGLALGQPPSRTPSGRAPSSSDATPLRQGTDGSASSPTRSGPGLGPCGSTASPRPGAAGPAPNGHAQAPERQAGATGRSPASRSSMDGAAASPPGSGAGSGSPPGLGSGGPGSTQRQRSRRSSASDGGAHGSGTADPAAPAASTPDPDAIPHIPADAPSRRNGSSSTAAASDLAPGEEEAWRQYLAWASTPHRDSSVVEVDVARSLWSFTRGQTEEVREARRAQLKRLLNAVVGAHPDDVYYYQGLHDVAGVLVMAMATLPDPLPSPAPPVEASAPAPAEAAVSASASGRGPESPARGHGAPASPGRGSGLASAAHAQSAGAVCNGESPAGGGGGAEGGSLSAAAVAPAASETQGSHSAAAAASPGADPHAEELVAADPHGELLAFSLLRRLATTHLRDATRPTLQPVAQLLGLLPYVVRAADPQITTHINALGLQPFFALSWFLTWWSRELDDLASASRLFDFFLASHPLMPLYLGAVAMRSQREALLACEEMPELHSALANLKLTPGGAGKGPGGGSTGGSGDGNGPGPGADRRLSISSSGRFGSGRGARAGPSLDFLMAEAEKLWRACPPHALLASRPVPRAPPPPSQTQLRRRRGGASAADAAAPPAPLDLTACVAHAARLSGHHGPWLVPSEAPAEWPDPSELGLPAGGSRSPLARVWGALAGGGRSRLSVVMVAGVYVAAVVAVGYATLSRSMDPHRV</sequence>
<proteinExistence type="predicted"/>
<dbReference type="SMART" id="SM00164">
    <property type="entry name" value="TBC"/>
    <property type="match status" value="1"/>
</dbReference>
<dbReference type="Proteomes" id="UP000612055">
    <property type="component" value="Unassembled WGS sequence"/>
</dbReference>
<accession>A0A835XQQ8</accession>
<feature type="transmembrane region" description="Helical" evidence="3">
    <location>
        <begin position="785"/>
        <end position="806"/>
    </location>
</feature>
<dbReference type="GO" id="GO:0005096">
    <property type="term" value="F:GTPase activator activity"/>
    <property type="evidence" value="ECO:0007669"/>
    <property type="project" value="UniProtKB-KW"/>
</dbReference>
<feature type="compositionally biased region" description="Gly residues" evidence="2">
    <location>
        <begin position="207"/>
        <end position="223"/>
    </location>
</feature>
<feature type="region of interest" description="Disordered" evidence="2">
    <location>
        <begin position="688"/>
        <end position="719"/>
    </location>
</feature>
<feature type="region of interest" description="Disordered" evidence="2">
    <location>
        <begin position="616"/>
        <end position="660"/>
    </location>
</feature>
<feature type="compositionally biased region" description="Low complexity" evidence="2">
    <location>
        <begin position="382"/>
        <end position="399"/>
    </location>
</feature>
<feature type="compositionally biased region" description="Gly residues" evidence="2">
    <location>
        <begin position="620"/>
        <end position="642"/>
    </location>
</feature>
<feature type="region of interest" description="Disordered" evidence="2">
    <location>
        <begin position="109"/>
        <end position="287"/>
    </location>
</feature>
<evidence type="ECO:0000259" key="4">
    <source>
        <dbReference type="PROSITE" id="PS50086"/>
    </source>
</evidence>
<feature type="compositionally biased region" description="Low complexity" evidence="2">
    <location>
        <begin position="162"/>
        <end position="180"/>
    </location>
</feature>
<feature type="region of interest" description="Disordered" evidence="2">
    <location>
        <begin position="456"/>
        <end position="480"/>
    </location>
</feature>
<feature type="region of interest" description="Disordered" evidence="2">
    <location>
        <begin position="378"/>
        <end position="425"/>
    </location>
</feature>
<feature type="compositionally biased region" description="Low complexity" evidence="2">
    <location>
        <begin position="456"/>
        <end position="479"/>
    </location>
</feature>
<feature type="compositionally biased region" description="Low complexity" evidence="2">
    <location>
        <begin position="233"/>
        <end position="268"/>
    </location>
</feature>
<organism evidence="5 6">
    <name type="scientific">Edaphochlamys debaryana</name>
    <dbReference type="NCBI Taxonomy" id="47281"/>
    <lineage>
        <taxon>Eukaryota</taxon>
        <taxon>Viridiplantae</taxon>
        <taxon>Chlorophyta</taxon>
        <taxon>core chlorophytes</taxon>
        <taxon>Chlorophyceae</taxon>
        <taxon>CS clade</taxon>
        <taxon>Chlamydomonadales</taxon>
        <taxon>Chlamydomonadales incertae sedis</taxon>
        <taxon>Edaphochlamys</taxon>
    </lineage>
</organism>
<dbReference type="PANTHER" id="PTHR20913:SF7">
    <property type="entry name" value="RE60063P"/>
    <property type="match status" value="1"/>
</dbReference>
<dbReference type="Gene3D" id="1.10.8.1310">
    <property type="match status" value="2"/>
</dbReference>
<dbReference type="SUPFAM" id="SSF47923">
    <property type="entry name" value="Ypt/Rab-GAP domain of gyp1p"/>
    <property type="match status" value="2"/>
</dbReference>
<keyword evidence="3" id="KW-0812">Transmembrane</keyword>
<comment type="caution">
    <text evidence="5">The sequence shown here is derived from an EMBL/GenBank/DDBJ whole genome shotgun (WGS) entry which is preliminary data.</text>
</comment>
<dbReference type="InterPro" id="IPR045913">
    <property type="entry name" value="TBC20/Gyp8-like"/>
</dbReference>
<reference evidence="5" key="1">
    <citation type="journal article" date="2020" name="bioRxiv">
        <title>Comparative genomics of Chlamydomonas.</title>
        <authorList>
            <person name="Craig R.J."/>
            <person name="Hasan A.R."/>
            <person name="Ness R.W."/>
            <person name="Keightley P.D."/>
        </authorList>
    </citation>
    <scope>NUCLEOTIDE SEQUENCE</scope>
    <source>
        <strain evidence="5">CCAP 11/70</strain>
    </source>
</reference>
<dbReference type="Pfam" id="PF00566">
    <property type="entry name" value="RabGAP-TBC"/>
    <property type="match status" value="1"/>
</dbReference>
<dbReference type="InterPro" id="IPR000195">
    <property type="entry name" value="Rab-GAP-TBC_dom"/>
</dbReference>
<dbReference type="InterPro" id="IPR035969">
    <property type="entry name" value="Rab-GAP_TBC_sf"/>
</dbReference>
<dbReference type="GO" id="GO:0006888">
    <property type="term" value="P:endoplasmic reticulum to Golgi vesicle-mediated transport"/>
    <property type="evidence" value="ECO:0007669"/>
    <property type="project" value="TreeGrafter"/>
</dbReference>
<dbReference type="EMBL" id="JAEHOE010000090">
    <property type="protein sequence ID" value="KAG2487905.1"/>
    <property type="molecule type" value="Genomic_DNA"/>
</dbReference>
<dbReference type="OrthoDB" id="206700at2759"/>
<evidence type="ECO:0000256" key="1">
    <source>
        <dbReference type="ARBA" id="ARBA00022468"/>
    </source>
</evidence>
<dbReference type="PANTHER" id="PTHR20913">
    <property type="entry name" value="TBC1 DOMAIN FAMILY MEMBER 20/GTPASE"/>
    <property type="match status" value="1"/>
</dbReference>
<feature type="region of interest" description="Disordered" evidence="2">
    <location>
        <begin position="21"/>
        <end position="48"/>
    </location>
</feature>
<dbReference type="PROSITE" id="PS50086">
    <property type="entry name" value="TBC_RABGAP"/>
    <property type="match status" value="1"/>
</dbReference>
<keyword evidence="6" id="KW-1185">Reference proteome</keyword>
<evidence type="ECO:0000256" key="3">
    <source>
        <dbReference type="SAM" id="Phobius"/>
    </source>
</evidence>